<evidence type="ECO:0000313" key="9">
    <source>
        <dbReference type="Proteomes" id="UP000007800"/>
    </source>
</evidence>
<dbReference type="InterPro" id="IPR011335">
    <property type="entry name" value="Restrct_endonuc-II-like"/>
</dbReference>
<keyword evidence="6" id="KW-0539">Nucleus</keyword>
<dbReference type="RefSeq" id="XP_002778353.1">
    <property type="nucleotide sequence ID" value="XM_002778307.1"/>
</dbReference>
<reference evidence="8 9" key="1">
    <citation type="submission" date="2008-07" db="EMBL/GenBank/DDBJ databases">
        <authorList>
            <person name="El-Sayed N."/>
            <person name="Caler E."/>
            <person name="Inman J."/>
            <person name="Amedeo P."/>
            <person name="Hass B."/>
            <person name="Wortman J."/>
        </authorList>
    </citation>
    <scope>NUCLEOTIDE SEQUENCE [LARGE SCALE GENOMIC DNA]</scope>
    <source>
        <strain evidence="9">ATCC 50983 / TXsc</strain>
    </source>
</reference>
<evidence type="ECO:0000259" key="7">
    <source>
        <dbReference type="Pfam" id="PF03834"/>
    </source>
</evidence>
<evidence type="ECO:0000256" key="3">
    <source>
        <dbReference type="ARBA" id="ARBA00022763"/>
    </source>
</evidence>
<proteinExistence type="inferred from homology"/>
<dbReference type="OrthoDB" id="10262814at2759"/>
<dbReference type="SUPFAM" id="SSF52980">
    <property type="entry name" value="Restriction endonuclease-like"/>
    <property type="match status" value="1"/>
</dbReference>
<dbReference type="GeneID" id="9038624"/>
<dbReference type="InterPro" id="IPR047260">
    <property type="entry name" value="ERCC1-like_central_dom"/>
</dbReference>
<evidence type="ECO:0000256" key="4">
    <source>
        <dbReference type="ARBA" id="ARBA00023125"/>
    </source>
</evidence>
<dbReference type="EMBL" id="GG677789">
    <property type="protein sequence ID" value="EER10148.1"/>
    <property type="molecule type" value="Genomic_DNA"/>
</dbReference>
<evidence type="ECO:0000256" key="5">
    <source>
        <dbReference type="ARBA" id="ARBA00023204"/>
    </source>
</evidence>
<evidence type="ECO:0000256" key="2">
    <source>
        <dbReference type="ARBA" id="ARBA00008283"/>
    </source>
</evidence>
<evidence type="ECO:0000256" key="6">
    <source>
        <dbReference type="ARBA" id="ARBA00023242"/>
    </source>
</evidence>
<keyword evidence="4" id="KW-0238">DNA-binding</keyword>
<dbReference type="Pfam" id="PF03834">
    <property type="entry name" value="Rad10"/>
    <property type="match status" value="1"/>
</dbReference>
<evidence type="ECO:0000256" key="1">
    <source>
        <dbReference type="ARBA" id="ARBA00004123"/>
    </source>
</evidence>
<dbReference type="PANTHER" id="PTHR12749">
    <property type="entry name" value="EXCISION REPAIR CROSS-COMPLEMENTING 1 ERCC1"/>
    <property type="match status" value="1"/>
</dbReference>
<dbReference type="PANTHER" id="PTHR12749:SF0">
    <property type="entry name" value="DNA EXCISION REPAIR PROTEIN ERCC-1"/>
    <property type="match status" value="1"/>
</dbReference>
<dbReference type="Gene3D" id="3.40.50.10130">
    <property type="match status" value="1"/>
</dbReference>
<keyword evidence="3" id="KW-0227">DNA damage</keyword>
<feature type="non-terminal residue" evidence="8">
    <location>
        <position position="1"/>
    </location>
</feature>
<sequence length="113" mass="12661">DPAVNHLVNAAAFFDEALVPDFAVENNTAILYTTLGTYRRKRDELPRRIRELGKVKPPYHVNVLLCLVDIPAAEAGECLESLNLIAVNTGLSLLLAWSSVEVSRYIQTLYKYQ</sequence>
<dbReference type="GO" id="GO:0003684">
    <property type="term" value="F:damaged DNA binding"/>
    <property type="evidence" value="ECO:0007669"/>
    <property type="project" value="InterPro"/>
</dbReference>
<dbReference type="AlphaFoldDB" id="C5KZE5"/>
<protein>
    <submittedName>
        <fullName evidence="8">Excision repair cross-complementing rodent repair deficiency,complementation group 1, putative</fullName>
    </submittedName>
</protein>
<dbReference type="GO" id="GO:0006312">
    <property type="term" value="P:mitotic recombination"/>
    <property type="evidence" value="ECO:0007669"/>
    <property type="project" value="TreeGrafter"/>
</dbReference>
<keyword evidence="9" id="KW-1185">Reference proteome</keyword>
<dbReference type="InterPro" id="IPR004579">
    <property type="entry name" value="ERCC1/RAD10/SWI10"/>
</dbReference>
<dbReference type="Proteomes" id="UP000007800">
    <property type="component" value="Unassembled WGS sequence"/>
</dbReference>
<feature type="non-terminal residue" evidence="8">
    <location>
        <position position="113"/>
    </location>
</feature>
<gene>
    <name evidence="8" type="ORF">Pmar_PMAR009029</name>
</gene>
<evidence type="ECO:0000313" key="8">
    <source>
        <dbReference type="EMBL" id="EER10148.1"/>
    </source>
</evidence>
<comment type="subcellular location">
    <subcellularLocation>
        <location evidence="1">Nucleus</location>
    </subcellularLocation>
</comment>
<dbReference type="InParanoid" id="C5KZE5"/>
<dbReference type="GO" id="GO:0070914">
    <property type="term" value="P:UV-damage excision repair"/>
    <property type="evidence" value="ECO:0007669"/>
    <property type="project" value="TreeGrafter"/>
</dbReference>
<dbReference type="GO" id="GO:0000110">
    <property type="term" value="C:nucleotide-excision repair factor 1 complex"/>
    <property type="evidence" value="ECO:0007669"/>
    <property type="project" value="TreeGrafter"/>
</dbReference>
<accession>C5KZE5</accession>
<comment type="similarity">
    <text evidence="2">Belongs to the ERCC1/RAD10/SWI10 family.</text>
</comment>
<dbReference type="GO" id="GO:0070522">
    <property type="term" value="C:ERCC4-ERCC1 complex"/>
    <property type="evidence" value="ECO:0007669"/>
    <property type="project" value="TreeGrafter"/>
</dbReference>
<dbReference type="GO" id="GO:0006302">
    <property type="term" value="P:double-strand break repair"/>
    <property type="evidence" value="ECO:0007669"/>
    <property type="project" value="UniProtKB-ARBA"/>
</dbReference>
<organism evidence="9">
    <name type="scientific">Perkinsus marinus (strain ATCC 50983 / TXsc)</name>
    <dbReference type="NCBI Taxonomy" id="423536"/>
    <lineage>
        <taxon>Eukaryota</taxon>
        <taxon>Sar</taxon>
        <taxon>Alveolata</taxon>
        <taxon>Perkinsozoa</taxon>
        <taxon>Perkinsea</taxon>
        <taxon>Perkinsida</taxon>
        <taxon>Perkinsidae</taxon>
        <taxon>Perkinsus</taxon>
    </lineage>
</organism>
<keyword evidence="5" id="KW-0234">DNA repair</keyword>
<feature type="domain" description="ERCC1-like central" evidence="7">
    <location>
        <begin position="3"/>
        <end position="109"/>
    </location>
</feature>
<dbReference type="GO" id="GO:0003697">
    <property type="term" value="F:single-stranded DNA binding"/>
    <property type="evidence" value="ECO:0007669"/>
    <property type="project" value="TreeGrafter"/>
</dbReference>
<name>C5KZE5_PERM5</name>